<feature type="transmembrane region" description="Helical" evidence="8">
    <location>
        <begin position="394"/>
        <end position="422"/>
    </location>
</feature>
<dbReference type="Proteomes" id="UP000738349">
    <property type="component" value="Unassembled WGS sequence"/>
</dbReference>
<feature type="transmembrane region" description="Helical" evidence="8">
    <location>
        <begin position="334"/>
        <end position="354"/>
    </location>
</feature>
<dbReference type="EMBL" id="JAGMUV010000017">
    <property type="protein sequence ID" value="KAH7131080.1"/>
    <property type="molecule type" value="Genomic_DNA"/>
</dbReference>
<name>A0A9P9E432_9HYPO</name>
<feature type="transmembrane region" description="Helical" evidence="8">
    <location>
        <begin position="157"/>
        <end position="176"/>
    </location>
</feature>
<dbReference type="GO" id="GO:0022857">
    <property type="term" value="F:transmembrane transporter activity"/>
    <property type="evidence" value="ECO:0007669"/>
    <property type="project" value="InterPro"/>
</dbReference>
<evidence type="ECO:0000256" key="6">
    <source>
        <dbReference type="ARBA" id="ARBA00023136"/>
    </source>
</evidence>
<feature type="transmembrane region" description="Helical" evidence="8">
    <location>
        <begin position="67"/>
        <end position="90"/>
    </location>
</feature>
<protein>
    <submittedName>
        <fullName evidence="9">Major facilitator superfamily domain-containing protein</fullName>
    </submittedName>
</protein>
<dbReference type="OrthoDB" id="413079at2759"/>
<evidence type="ECO:0000313" key="10">
    <source>
        <dbReference type="Proteomes" id="UP000738349"/>
    </source>
</evidence>
<dbReference type="GO" id="GO:0016020">
    <property type="term" value="C:membrane"/>
    <property type="evidence" value="ECO:0007669"/>
    <property type="project" value="TreeGrafter"/>
</dbReference>
<dbReference type="SUPFAM" id="SSF103473">
    <property type="entry name" value="MFS general substrate transporter"/>
    <property type="match status" value="1"/>
</dbReference>
<evidence type="ECO:0000256" key="5">
    <source>
        <dbReference type="ARBA" id="ARBA00022989"/>
    </source>
</evidence>
<keyword evidence="6 8" id="KW-0472">Membrane</keyword>
<dbReference type="AlphaFoldDB" id="A0A9P9E432"/>
<evidence type="ECO:0000256" key="8">
    <source>
        <dbReference type="SAM" id="Phobius"/>
    </source>
</evidence>
<feature type="transmembrane region" description="Helical" evidence="8">
    <location>
        <begin position="266"/>
        <end position="288"/>
    </location>
</feature>
<feature type="transmembrane region" description="Helical" evidence="8">
    <location>
        <begin position="428"/>
        <end position="447"/>
    </location>
</feature>
<keyword evidence="5 8" id="KW-1133">Transmembrane helix</keyword>
<dbReference type="PANTHER" id="PTHR23514:SF3">
    <property type="entry name" value="BYPASS OF STOP CODON PROTEIN 6"/>
    <property type="match status" value="1"/>
</dbReference>
<keyword evidence="4 8" id="KW-0812">Transmembrane</keyword>
<dbReference type="InterPro" id="IPR036259">
    <property type="entry name" value="MFS_trans_sf"/>
</dbReference>
<comment type="similarity">
    <text evidence="2">Belongs to the major facilitator superfamily.</text>
</comment>
<evidence type="ECO:0000256" key="2">
    <source>
        <dbReference type="ARBA" id="ARBA00008335"/>
    </source>
</evidence>
<evidence type="ECO:0000256" key="4">
    <source>
        <dbReference type="ARBA" id="ARBA00022692"/>
    </source>
</evidence>
<sequence>MASSKPDPAHSFVGPQRQLDDSIQDVESCEALRDEPSLPYVIVATYWSFMILGMNDSSYTLQEYYQISHLGASALFLSPVIGFIISALFTDFLHSHLGRRGVAMLAGASQVMACTVACFHPPFYTLIPVFTLFGLSAGIKTPSWDSFIGGLDHPNELLGLLTGFYGLGATLMPQLARCLFDRGWKWFMLYYFMTGLVATDLLLSTFAFRRENSTTYRASATPPEDPVVVELHSLSASGTSPESPMENGEDAASLKHGLTTQCFKNAIVILCGVSLQICLGSEAALGIWTKKYISEERHGSEFTSGMAATGFWAGITLGRMCLGFVTGHLFKSEIPAVMCCLGAAAILEFIFWFMSNVVPAIIVIGAMGFFLGPLYPCAIACICRAVPTHMRTVAIGVCAAIGAVGAYILPLVMSGIVGSLGIIAVQPALFLCFFFCFLTWLMIHGVLSARP</sequence>
<accession>A0A9P9E432</accession>
<dbReference type="InterPro" id="IPR051788">
    <property type="entry name" value="MFS_Transporter"/>
</dbReference>
<evidence type="ECO:0000256" key="1">
    <source>
        <dbReference type="ARBA" id="ARBA00004127"/>
    </source>
</evidence>
<feature type="transmembrane region" description="Helical" evidence="8">
    <location>
        <begin position="110"/>
        <end position="136"/>
    </location>
</feature>
<evidence type="ECO:0000256" key="7">
    <source>
        <dbReference type="ARBA" id="ARBA00023180"/>
    </source>
</evidence>
<gene>
    <name evidence="9" type="ORF">EDB81DRAFT_905948</name>
</gene>
<dbReference type="GO" id="GO:0012505">
    <property type="term" value="C:endomembrane system"/>
    <property type="evidence" value="ECO:0007669"/>
    <property type="project" value="UniProtKB-SubCell"/>
</dbReference>
<feature type="transmembrane region" description="Helical" evidence="8">
    <location>
        <begin position="37"/>
        <end position="55"/>
    </location>
</feature>
<dbReference type="PANTHER" id="PTHR23514">
    <property type="entry name" value="BYPASS OF STOP CODON PROTEIN 6"/>
    <property type="match status" value="1"/>
</dbReference>
<proteinExistence type="inferred from homology"/>
<keyword evidence="7" id="KW-0325">Glycoprotein</keyword>
<dbReference type="Pfam" id="PF07690">
    <property type="entry name" value="MFS_1"/>
    <property type="match status" value="2"/>
</dbReference>
<keyword evidence="3" id="KW-0813">Transport</keyword>
<evidence type="ECO:0000256" key="3">
    <source>
        <dbReference type="ARBA" id="ARBA00022448"/>
    </source>
</evidence>
<keyword evidence="10" id="KW-1185">Reference proteome</keyword>
<feature type="transmembrane region" description="Helical" evidence="8">
    <location>
        <begin position="360"/>
        <end position="382"/>
    </location>
</feature>
<dbReference type="InterPro" id="IPR011701">
    <property type="entry name" value="MFS"/>
</dbReference>
<organism evidence="9 10">
    <name type="scientific">Dactylonectria macrodidyma</name>
    <dbReference type="NCBI Taxonomy" id="307937"/>
    <lineage>
        <taxon>Eukaryota</taxon>
        <taxon>Fungi</taxon>
        <taxon>Dikarya</taxon>
        <taxon>Ascomycota</taxon>
        <taxon>Pezizomycotina</taxon>
        <taxon>Sordariomycetes</taxon>
        <taxon>Hypocreomycetidae</taxon>
        <taxon>Hypocreales</taxon>
        <taxon>Nectriaceae</taxon>
        <taxon>Dactylonectria</taxon>
    </lineage>
</organism>
<evidence type="ECO:0000313" key="9">
    <source>
        <dbReference type="EMBL" id="KAH7131080.1"/>
    </source>
</evidence>
<feature type="transmembrane region" description="Helical" evidence="8">
    <location>
        <begin position="308"/>
        <end position="327"/>
    </location>
</feature>
<feature type="transmembrane region" description="Helical" evidence="8">
    <location>
        <begin position="188"/>
        <end position="208"/>
    </location>
</feature>
<comment type="subcellular location">
    <subcellularLocation>
        <location evidence="1">Endomembrane system</location>
        <topology evidence="1">Multi-pass membrane protein</topology>
    </subcellularLocation>
</comment>
<reference evidence="9" key="1">
    <citation type="journal article" date="2021" name="Nat. Commun.">
        <title>Genetic determinants of endophytism in the Arabidopsis root mycobiome.</title>
        <authorList>
            <person name="Mesny F."/>
            <person name="Miyauchi S."/>
            <person name="Thiergart T."/>
            <person name="Pickel B."/>
            <person name="Atanasova L."/>
            <person name="Karlsson M."/>
            <person name="Huettel B."/>
            <person name="Barry K.W."/>
            <person name="Haridas S."/>
            <person name="Chen C."/>
            <person name="Bauer D."/>
            <person name="Andreopoulos W."/>
            <person name="Pangilinan J."/>
            <person name="LaButti K."/>
            <person name="Riley R."/>
            <person name="Lipzen A."/>
            <person name="Clum A."/>
            <person name="Drula E."/>
            <person name="Henrissat B."/>
            <person name="Kohler A."/>
            <person name="Grigoriev I.V."/>
            <person name="Martin F.M."/>
            <person name="Hacquard S."/>
        </authorList>
    </citation>
    <scope>NUCLEOTIDE SEQUENCE</scope>
    <source>
        <strain evidence="9">MPI-CAGE-AT-0147</strain>
    </source>
</reference>
<comment type="caution">
    <text evidence="9">The sequence shown here is derived from an EMBL/GenBank/DDBJ whole genome shotgun (WGS) entry which is preliminary data.</text>
</comment>
<dbReference type="Gene3D" id="1.20.1250.20">
    <property type="entry name" value="MFS general substrate transporter like domains"/>
    <property type="match status" value="2"/>
</dbReference>